<evidence type="ECO:0000313" key="2">
    <source>
        <dbReference type="EMBL" id="GGD02064.1"/>
    </source>
</evidence>
<reference evidence="3" key="1">
    <citation type="journal article" date="2019" name="Int. J. Syst. Evol. Microbiol.">
        <title>The Global Catalogue of Microorganisms (GCM) 10K type strain sequencing project: providing services to taxonomists for standard genome sequencing and annotation.</title>
        <authorList>
            <consortium name="The Broad Institute Genomics Platform"/>
            <consortium name="The Broad Institute Genome Sequencing Center for Infectious Disease"/>
            <person name="Wu L."/>
            <person name="Ma J."/>
        </authorList>
    </citation>
    <scope>NUCLEOTIDE SEQUENCE [LARGE SCALE GENOMIC DNA]</scope>
    <source>
        <strain evidence="3">CGMCC 1.15942</strain>
    </source>
</reference>
<evidence type="ECO:0000313" key="3">
    <source>
        <dbReference type="Proteomes" id="UP000630615"/>
    </source>
</evidence>
<proteinExistence type="predicted"/>
<keyword evidence="1" id="KW-0472">Membrane</keyword>
<protein>
    <submittedName>
        <fullName evidence="2">Uncharacterized protein</fullName>
    </submittedName>
</protein>
<keyword evidence="1" id="KW-0812">Transmembrane</keyword>
<dbReference type="EMBL" id="BMKI01000012">
    <property type="protein sequence ID" value="GGD02064.1"/>
    <property type="molecule type" value="Genomic_DNA"/>
</dbReference>
<accession>A0ABQ1PRD3</accession>
<name>A0ABQ1PRD3_9ENTE</name>
<sequence>MINTNFVLSIMSLLILVIGTLFIDNSSWVIFGWGMQFVTFVNAMSLVFDLYKKKK</sequence>
<feature type="transmembrane region" description="Helical" evidence="1">
    <location>
        <begin position="5"/>
        <end position="23"/>
    </location>
</feature>
<evidence type="ECO:0000256" key="1">
    <source>
        <dbReference type="SAM" id="Phobius"/>
    </source>
</evidence>
<keyword evidence="1" id="KW-1133">Transmembrane helix</keyword>
<keyword evidence="3" id="KW-1185">Reference proteome</keyword>
<organism evidence="2 3">
    <name type="scientific">Enterococcus wangshanyuanii</name>
    <dbReference type="NCBI Taxonomy" id="2005703"/>
    <lineage>
        <taxon>Bacteria</taxon>
        <taxon>Bacillati</taxon>
        <taxon>Bacillota</taxon>
        <taxon>Bacilli</taxon>
        <taxon>Lactobacillales</taxon>
        <taxon>Enterococcaceae</taxon>
        <taxon>Enterococcus</taxon>
    </lineage>
</organism>
<gene>
    <name evidence="2" type="ORF">GCM10011573_34460</name>
</gene>
<dbReference type="Proteomes" id="UP000630615">
    <property type="component" value="Unassembled WGS sequence"/>
</dbReference>
<feature type="transmembrane region" description="Helical" evidence="1">
    <location>
        <begin position="29"/>
        <end position="51"/>
    </location>
</feature>
<comment type="caution">
    <text evidence="2">The sequence shown here is derived from an EMBL/GenBank/DDBJ whole genome shotgun (WGS) entry which is preliminary data.</text>
</comment>